<evidence type="ECO:0000313" key="1">
    <source>
        <dbReference type="EMBL" id="GAH04146.1"/>
    </source>
</evidence>
<comment type="caution">
    <text evidence="1">The sequence shown here is derived from an EMBL/GenBank/DDBJ whole genome shotgun (WGS) entry which is preliminary data.</text>
</comment>
<protein>
    <submittedName>
        <fullName evidence="1">Uncharacterized protein</fullName>
    </submittedName>
</protein>
<reference evidence="1" key="1">
    <citation type="journal article" date="2014" name="Front. Microbiol.">
        <title>High frequency of phylogenetically diverse reductive dehalogenase-homologous genes in deep subseafloor sedimentary metagenomes.</title>
        <authorList>
            <person name="Kawai M."/>
            <person name="Futagami T."/>
            <person name="Toyoda A."/>
            <person name="Takaki Y."/>
            <person name="Nishi S."/>
            <person name="Hori S."/>
            <person name="Arai W."/>
            <person name="Tsubouchi T."/>
            <person name="Morono Y."/>
            <person name="Uchiyama I."/>
            <person name="Ito T."/>
            <person name="Fujiyama A."/>
            <person name="Inagaki F."/>
            <person name="Takami H."/>
        </authorList>
    </citation>
    <scope>NUCLEOTIDE SEQUENCE</scope>
    <source>
        <strain evidence="1">Expedition CK06-06</strain>
    </source>
</reference>
<dbReference type="EMBL" id="BART01020474">
    <property type="protein sequence ID" value="GAH04146.1"/>
    <property type="molecule type" value="Genomic_DNA"/>
</dbReference>
<feature type="non-terminal residue" evidence="1">
    <location>
        <position position="1"/>
    </location>
</feature>
<sequence length="71" mass="8427">PKICPYYTDQYCSKGPCKGHLDRMAISFAVKVFLSHVWEQWRMLEGLPVRQPYALAKLGHRTYIDWEPDRE</sequence>
<organism evidence="1">
    <name type="scientific">marine sediment metagenome</name>
    <dbReference type="NCBI Taxonomy" id="412755"/>
    <lineage>
        <taxon>unclassified sequences</taxon>
        <taxon>metagenomes</taxon>
        <taxon>ecological metagenomes</taxon>
    </lineage>
</organism>
<name>X1C7V0_9ZZZZ</name>
<accession>X1C7V0</accession>
<proteinExistence type="predicted"/>
<dbReference type="AlphaFoldDB" id="X1C7V0"/>
<gene>
    <name evidence="1" type="ORF">S01H4_38031</name>
</gene>